<accession>A0ACB7U4T2</accession>
<sequence>MAALRIALSFISCSSFIRSLKPSVCHYGRPFPQALSSSFSFHCPLITPPPPFRLCILGAARSLASGSNTNTNNTNNTNSPASFDWSDDDEHEEKKKVSEKSKLPPPYDPFSKKASVVEEAGDPSDLQTVFHKMRTEGLTNSAIKMFDALSKDGLTHEALELFSIIKDKGSMPDVVAHTAVIEAYASAAGHSKDAIRTFDRMLASGVSPNAYTYTVLIKGLARDGKLPEARKYLLEMMGKGMCPNAATYVAVFEAYSREQRLQDARSLLEEMRAKGFNPDEKAVRDQLGKRGQVGGVSEVPAVGSFRPLEVRPDGCCIIFISSLKIFCLMNN</sequence>
<evidence type="ECO:0000313" key="1">
    <source>
        <dbReference type="EMBL" id="KAH7655273.1"/>
    </source>
</evidence>
<name>A0ACB7U4T2_DIOAL</name>
<organism evidence="1 2">
    <name type="scientific">Dioscorea alata</name>
    <name type="common">Purple yam</name>
    <dbReference type="NCBI Taxonomy" id="55571"/>
    <lineage>
        <taxon>Eukaryota</taxon>
        <taxon>Viridiplantae</taxon>
        <taxon>Streptophyta</taxon>
        <taxon>Embryophyta</taxon>
        <taxon>Tracheophyta</taxon>
        <taxon>Spermatophyta</taxon>
        <taxon>Magnoliopsida</taxon>
        <taxon>Liliopsida</taxon>
        <taxon>Dioscoreales</taxon>
        <taxon>Dioscoreaceae</taxon>
        <taxon>Dioscorea</taxon>
    </lineage>
</organism>
<dbReference type="Proteomes" id="UP000827976">
    <property type="component" value="Chromosome 19"/>
</dbReference>
<comment type="caution">
    <text evidence="1">The sequence shown here is derived from an EMBL/GenBank/DDBJ whole genome shotgun (WGS) entry which is preliminary data.</text>
</comment>
<gene>
    <name evidence="1" type="ORF">IHE45_19G194900</name>
</gene>
<protein>
    <submittedName>
        <fullName evidence="1">Tetratricopeptide-like helical domain-containing protein</fullName>
    </submittedName>
</protein>
<keyword evidence="2" id="KW-1185">Reference proteome</keyword>
<evidence type="ECO:0000313" key="2">
    <source>
        <dbReference type="Proteomes" id="UP000827976"/>
    </source>
</evidence>
<proteinExistence type="predicted"/>
<dbReference type="EMBL" id="CM037029">
    <property type="protein sequence ID" value="KAH7655273.1"/>
    <property type="molecule type" value="Genomic_DNA"/>
</dbReference>
<reference evidence="2" key="1">
    <citation type="journal article" date="2022" name="Nat. Commun.">
        <title>Chromosome evolution and the genetic basis of agronomically important traits in greater yam.</title>
        <authorList>
            <person name="Bredeson J.V."/>
            <person name="Lyons J.B."/>
            <person name="Oniyinde I.O."/>
            <person name="Okereke N.R."/>
            <person name="Kolade O."/>
            <person name="Nnabue I."/>
            <person name="Nwadili C.O."/>
            <person name="Hribova E."/>
            <person name="Parker M."/>
            <person name="Nwogha J."/>
            <person name="Shu S."/>
            <person name="Carlson J."/>
            <person name="Kariba R."/>
            <person name="Muthemba S."/>
            <person name="Knop K."/>
            <person name="Barton G.J."/>
            <person name="Sherwood A.V."/>
            <person name="Lopez-Montes A."/>
            <person name="Asiedu R."/>
            <person name="Jamnadass R."/>
            <person name="Muchugi A."/>
            <person name="Goodstein D."/>
            <person name="Egesi C.N."/>
            <person name="Featherston J."/>
            <person name="Asfaw A."/>
            <person name="Simpson G.G."/>
            <person name="Dolezel J."/>
            <person name="Hendre P.S."/>
            <person name="Van Deynze A."/>
            <person name="Kumar P.L."/>
            <person name="Obidiegwu J.E."/>
            <person name="Bhattacharjee R."/>
            <person name="Rokhsar D.S."/>
        </authorList>
    </citation>
    <scope>NUCLEOTIDE SEQUENCE [LARGE SCALE GENOMIC DNA]</scope>
    <source>
        <strain evidence="2">cv. TDa95/00328</strain>
    </source>
</reference>